<dbReference type="SMART" id="SM00595">
    <property type="entry name" value="MADF"/>
    <property type="match status" value="1"/>
</dbReference>
<dbReference type="PANTHER" id="PTHR12243">
    <property type="entry name" value="MADF DOMAIN TRANSCRIPTION FACTOR"/>
    <property type="match status" value="1"/>
</dbReference>
<dbReference type="EMBL" id="OZ035824">
    <property type="protein sequence ID" value="CAL1591925.1"/>
    <property type="molecule type" value="Genomic_DNA"/>
</dbReference>
<dbReference type="Pfam" id="PF10545">
    <property type="entry name" value="MADF_DNA_bdg"/>
    <property type="match status" value="1"/>
</dbReference>
<dbReference type="GO" id="GO:0006357">
    <property type="term" value="P:regulation of transcription by RNA polymerase II"/>
    <property type="evidence" value="ECO:0007669"/>
    <property type="project" value="TreeGrafter"/>
</dbReference>
<dbReference type="PANTHER" id="PTHR12243:SF37">
    <property type="entry name" value="BESS DOMAIN-CONTAINING PROTEIN"/>
    <property type="match status" value="1"/>
</dbReference>
<keyword evidence="4" id="KW-1185">Reference proteome</keyword>
<name>A0AAV2KSI0_KNICA</name>
<feature type="compositionally biased region" description="Acidic residues" evidence="1">
    <location>
        <begin position="103"/>
        <end position="117"/>
    </location>
</feature>
<gene>
    <name evidence="3" type="ORF">KC01_LOCUS21257</name>
</gene>
<evidence type="ECO:0000259" key="2">
    <source>
        <dbReference type="PROSITE" id="PS51029"/>
    </source>
</evidence>
<organism evidence="3 4">
    <name type="scientific">Knipowitschia caucasica</name>
    <name type="common">Caucasian dwarf goby</name>
    <name type="synonym">Pomatoschistus caucasicus</name>
    <dbReference type="NCBI Taxonomy" id="637954"/>
    <lineage>
        <taxon>Eukaryota</taxon>
        <taxon>Metazoa</taxon>
        <taxon>Chordata</taxon>
        <taxon>Craniata</taxon>
        <taxon>Vertebrata</taxon>
        <taxon>Euteleostomi</taxon>
        <taxon>Actinopterygii</taxon>
        <taxon>Neopterygii</taxon>
        <taxon>Teleostei</taxon>
        <taxon>Neoteleostei</taxon>
        <taxon>Acanthomorphata</taxon>
        <taxon>Gobiaria</taxon>
        <taxon>Gobiiformes</taxon>
        <taxon>Gobioidei</taxon>
        <taxon>Gobiidae</taxon>
        <taxon>Gobiinae</taxon>
        <taxon>Knipowitschia</taxon>
    </lineage>
</organism>
<dbReference type="InterPro" id="IPR039353">
    <property type="entry name" value="TF_Adf1"/>
</dbReference>
<dbReference type="Proteomes" id="UP001497482">
    <property type="component" value="Chromosome 2"/>
</dbReference>
<feature type="domain" description="MADF" evidence="2">
    <location>
        <begin position="5"/>
        <end position="95"/>
    </location>
</feature>
<reference evidence="3 4" key="1">
    <citation type="submission" date="2024-04" db="EMBL/GenBank/DDBJ databases">
        <authorList>
            <person name="Waldvogel A.-M."/>
            <person name="Schoenle A."/>
        </authorList>
    </citation>
    <scope>NUCLEOTIDE SEQUENCE [LARGE SCALE GENOMIC DNA]</scope>
</reference>
<evidence type="ECO:0000313" key="3">
    <source>
        <dbReference type="EMBL" id="CAL1591925.1"/>
    </source>
</evidence>
<dbReference type="GO" id="GO:0005634">
    <property type="term" value="C:nucleus"/>
    <property type="evidence" value="ECO:0007669"/>
    <property type="project" value="TreeGrafter"/>
</dbReference>
<proteinExistence type="predicted"/>
<evidence type="ECO:0000313" key="4">
    <source>
        <dbReference type="Proteomes" id="UP001497482"/>
    </source>
</evidence>
<dbReference type="PROSITE" id="PS51029">
    <property type="entry name" value="MADF"/>
    <property type="match status" value="1"/>
</dbReference>
<feature type="compositionally biased region" description="Low complexity" evidence="1">
    <location>
        <begin position="136"/>
        <end position="146"/>
    </location>
</feature>
<dbReference type="AlphaFoldDB" id="A0AAV2KSI0"/>
<dbReference type="GO" id="GO:0005667">
    <property type="term" value="C:transcription regulator complex"/>
    <property type="evidence" value="ECO:0007669"/>
    <property type="project" value="TreeGrafter"/>
</dbReference>
<protein>
    <recommendedName>
        <fullName evidence="2">MADF domain-containing protein</fullName>
    </recommendedName>
</protein>
<evidence type="ECO:0000256" key="1">
    <source>
        <dbReference type="SAM" id="MobiDB-lite"/>
    </source>
</evidence>
<accession>A0AAV2KSI0</accession>
<dbReference type="InterPro" id="IPR006578">
    <property type="entry name" value="MADF-dom"/>
</dbReference>
<feature type="region of interest" description="Disordered" evidence="1">
    <location>
        <begin position="93"/>
        <end position="161"/>
    </location>
</feature>
<sequence length="194" mass="21806">MASERLIHLVSQQKPLYDKESSDYKDAELKDKIWQEIAEQLGIGDVEAVKKMWRNLRDTYVRNNRDGQGRSGQAAIKKKKWKYMDVMAFLQSSTTKRRSDSNIEMEEEEEEEIEGEVSTEIVRASDEEGVPEMENSSGSASSSSSGAKRKKRVDSEDSIGRASADARFPLGLWRSSRQGLLFPAVAELSSSLPP</sequence>